<protein>
    <submittedName>
        <fullName evidence="2">Uncharacterized protein</fullName>
    </submittedName>
</protein>
<evidence type="ECO:0000313" key="2">
    <source>
        <dbReference type="EMBL" id="PKA59429.1"/>
    </source>
</evidence>
<sequence length="83" mass="9342">MEGEGRRTEAASSAASAAKRGALSFYVSLEEGWQYVKAFFTFQVKKLTAKSEKEASEADIQQARMQVEATDEAERKRYELNKT</sequence>
<accession>A0A2I0AV70</accession>
<dbReference type="EMBL" id="KZ451949">
    <property type="protein sequence ID" value="PKA59429.1"/>
    <property type="molecule type" value="Genomic_DNA"/>
</dbReference>
<feature type="region of interest" description="Disordered" evidence="1">
    <location>
        <begin position="53"/>
        <end position="83"/>
    </location>
</feature>
<keyword evidence="3" id="KW-1185">Reference proteome</keyword>
<reference evidence="2 3" key="1">
    <citation type="journal article" date="2017" name="Nature">
        <title>The Apostasia genome and the evolution of orchids.</title>
        <authorList>
            <person name="Zhang G.Q."/>
            <person name="Liu K.W."/>
            <person name="Li Z."/>
            <person name="Lohaus R."/>
            <person name="Hsiao Y.Y."/>
            <person name="Niu S.C."/>
            <person name="Wang J.Y."/>
            <person name="Lin Y.C."/>
            <person name="Xu Q."/>
            <person name="Chen L.J."/>
            <person name="Yoshida K."/>
            <person name="Fujiwara S."/>
            <person name="Wang Z.W."/>
            <person name="Zhang Y.Q."/>
            <person name="Mitsuda N."/>
            <person name="Wang M."/>
            <person name="Liu G.H."/>
            <person name="Pecoraro L."/>
            <person name="Huang H.X."/>
            <person name="Xiao X.J."/>
            <person name="Lin M."/>
            <person name="Wu X.Y."/>
            <person name="Wu W.L."/>
            <person name="Chen Y.Y."/>
            <person name="Chang S.B."/>
            <person name="Sakamoto S."/>
            <person name="Ohme-Takagi M."/>
            <person name="Yagi M."/>
            <person name="Zeng S.J."/>
            <person name="Shen C.Y."/>
            <person name="Yeh C.M."/>
            <person name="Luo Y.B."/>
            <person name="Tsai W.C."/>
            <person name="Van de Peer Y."/>
            <person name="Liu Z.J."/>
        </authorList>
    </citation>
    <scope>NUCLEOTIDE SEQUENCE [LARGE SCALE GENOMIC DNA]</scope>
    <source>
        <strain evidence="3">cv. Shenzhen</strain>
        <tissue evidence="2">Stem</tissue>
    </source>
</reference>
<proteinExistence type="predicted"/>
<dbReference type="AlphaFoldDB" id="A0A2I0AV70"/>
<name>A0A2I0AV70_9ASPA</name>
<gene>
    <name evidence="2" type="ORF">AXF42_Ash019583</name>
</gene>
<evidence type="ECO:0000256" key="1">
    <source>
        <dbReference type="SAM" id="MobiDB-lite"/>
    </source>
</evidence>
<dbReference type="OrthoDB" id="678007at2759"/>
<organism evidence="2 3">
    <name type="scientific">Apostasia shenzhenica</name>
    <dbReference type="NCBI Taxonomy" id="1088818"/>
    <lineage>
        <taxon>Eukaryota</taxon>
        <taxon>Viridiplantae</taxon>
        <taxon>Streptophyta</taxon>
        <taxon>Embryophyta</taxon>
        <taxon>Tracheophyta</taxon>
        <taxon>Spermatophyta</taxon>
        <taxon>Magnoliopsida</taxon>
        <taxon>Liliopsida</taxon>
        <taxon>Asparagales</taxon>
        <taxon>Orchidaceae</taxon>
        <taxon>Apostasioideae</taxon>
        <taxon>Apostasia</taxon>
    </lineage>
</organism>
<evidence type="ECO:0000313" key="3">
    <source>
        <dbReference type="Proteomes" id="UP000236161"/>
    </source>
</evidence>
<dbReference type="Proteomes" id="UP000236161">
    <property type="component" value="Unassembled WGS sequence"/>
</dbReference>
<feature type="compositionally biased region" description="Basic and acidic residues" evidence="1">
    <location>
        <begin position="72"/>
        <end position="83"/>
    </location>
</feature>